<proteinExistence type="predicted"/>
<keyword evidence="2" id="KW-1185">Reference proteome</keyword>
<evidence type="ECO:0000313" key="2">
    <source>
        <dbReference type="Proteomes" id="UP001055811"/>
    </source>
</evidence>
<sequence>MVSMNSTVKFTFHNTATFFGLRVTSTPLDHSFSHIAVCSGTMVQCQLSHMALIDCIFVNCLPHVPPLTEIPPSRLQVASCLLIKAGLPIQTVVQLSTDEESTLLSRYAKHKSTAEVM</sequence>
<name>A0ACB9E2E2_CICIN</name>
<organism evidence="1 2">
    <name type="scientific">Cichorium intybus</name>
    <name type="common">Chicory</name>
    <dbReference type="NCBI Taxonomy" id="13427"/>
    <lineage>
        <taxon>Eukaryota</taxon>
        <taxon>Viridiplantae</taxon>
        <taxon>Streptophyta</taxon>
        <taxon>Embryophyta</taxon>
        <taxon>Tracheophyta</taxon>
        <taxon>Spermatophyta</taxon>
        <taxon>Magnoliopsida</taxon>
        <taxon>eudicotyledons</taxon>
        <taxon>Gunneridae</taxon>
        <taxon>Pentapetalae</taxon>
        <taxon>asterids</taxon>
        <taxon>campanulids</taxon>
        <taxon>Asterales</taxon>
        <taxon>Asteraceae</taxon>
        <taxon>Cichorioideae</taxon>
        <taxon>Cichorieae</taxon>
        <taxon>Cichoriinae</taxon>
        <taxon>Cichorium</taxon>
    </lineage>
</organism>
<gene>
    <name evidence="1" type="ORF">L2E82_25015</name>
</gene>
<protein>
    <submittedName>
        <fullName evidence="1">Uncharacterized protein</fullName>
    </submittedName>
</protein>
<evidence type="ECO:0000313" key="1">
    <source>
        <dbReference type="EMBL" id="KAI3752972.1"/>
    </source>
</evidence>
<reference evidence="2" key="1">
    <citation type="journal article" date="2022" name="Mol. Ecol. Resour.">
        <title>The genomes of chicory, endive, great burdock and yacon provide insights into Asteraceae palaeo-polyploidization history and plant inulin production.</title>
        <authorList>
            <person name="Fan W."/>
            <person name="Wang S."/>
            <person name="Wang H."/>
            <person name="Wang A."/>
            <person name="Jiang F."/>
            <person name="Liu H."/>
            <person name="Zhao H."/>
            <person name="Xu D."/>
            <person name="Zhang Y."/>
        </authorList>
    </citation>
    <scope>NUCLEOTIDE SEQUENCE [LARGE SCALE GENOMIC DNA]</scope>
    <source>
        <strain evidence="2">cv. Punajuju</strain>
    </source>
</reference>
<dbReference type="EMBL" id="CM042012">
    <property type="protein sequence ID" value="KAI3752972.1"/>
    <property type="molecule type" value="Genomic_DNA"/>
</dbReference>
<accession>A0ACB9E2E2</accession>
<dbReference type="Proteomes" id="UP001055811">
    <property type="component" value="Linkage Group LG04"/>
</dbReference>
<reference evidence="1 2" key="2">
    <citation type="journal article" date="2022" name="Mol. Ecol. Resour.">
        <title>The genomes of chicory, endive, great burdock and yacon provide insights into Asteraceae paleo-polyploidization history and plant inulin production.</title>
        <authorList>
            <person name="Fan W."/>
            <person name="Wang S."/>
            <person name="Wang H."/>
            <person name="Wang A."/>
            <person name="Jiang F."/>
            <person name="Liu H."/>
            <person name="Zhao H."/>
            <person name="Xu D."/>
            <person name="Zhang Y."/>
        </authorList>
    </citation>
    <scope>NUCLEOTIDE SEQUENCE [LARGE SCALE GENOMIC DNA]</scope>
    <source>
        <strain evidence="2">cv. Punajuju</strain>
        <tissue evidence="1">Leaves</tissue>
    </source>
</reference>
<comment type="caution">
    <text evidence="1">The sequence shown here is derived from an EMBL/GenBank/DDBJ whole genome shotgun (WGS) entry which is preliminary data.</text>
</comment>